<accession>A0A811TDR0</accession>
<evidence type="ECO:0000313" key="3">
    <source>
        <dbReference type="Proteomes" id="UP000612009"/>
    </source>
</evidence>
<gene>
    <name evidence="2" type="ORF">LAKADJCE_00544</name>
</gene>
<proteinExistence type="predicted"/>
<comment type="caution">
    <text evidence="2">The sequence shown here is derived from an EMBL/GenBank/DDBJ whole genome shotgun (WGS) entry which is preliminary data.</text>
</comment>
<name>A0A811TDR0_9EURY</name>
<dbReference type="AlphaFoldDB" id="A0A811TDR0"/>
<keyword evidence="1" id="KW-1133">Transmembrane helix</keyword>
<dbReference type="Proteomes" id="UP000612009">
    <property type="component" value="Unassembled WGS sequence"/>
</dbReference>
<dbReference type="EMBL" id="CAJHIR010000029">
    <property type="protein sequence ID" value="CAD6493589.1"/>
    <property type="molecule type" value="Genomic_DNA"/>
</dbReference>
<protein>
    <submittedName>
        <fullName evidence="2">Uncharacterized protein</fullName>
    </submittedName>
</protein>
<evidence type="ECO:0000313" key="2">
    <source>
        <dbReference type="EMBL" id="CAD6493589.1"/>
    </source>
</evidence>
<sequence length="264" mass="29701">MEAVENLVSALKEADRYTTLDERHRNLRVHQQHLDRVAEIIEKYKTKTPIASILLERGRYKTEERINTLILEIQEKAKAACEEARGKPTEELACTVSQEVKQWQIGDPEQMTRNVENVIFSLKAKIPPTPENKDIRNKIEKIGNETDLTKQYEMLPLLIALIPTTNIQNTGDTINLPHATASEKSQIIVKGDENKNIDSPVSPDSEPAKKSLIDRVNAPATFAAFVGFVISEIGTSIYPVTYNHLISVFVAVLVFVLVAVFNKR</sequence>
<organism evidence="2 3">
    <name type="scientific">Candidatus Argoarchaeum ethanivorans</name>
    <dbReference type="NCBI Taxonomy" id="2608793"/>
    <lineage>
        <taxon>Archaea</taxon>
        <taxon>Methanobacteriati</taxon>
        <taxon>Methanobacteriota</taxon>
        <taxon>Stenosarchaea group</taxon>
        <taxon>Methanomicrobia</taxon>
        <taxon>Methanosarcinales</taxon>
        <taxon>Methanosarcinales incertae sedis</taxon>
        <taxon>GOM Arc I cluster</taxon>
        <taxon>Candidatus Argoarchaeum</taxon>
    </lineage>
</organism>
<feature type="transmembrane region" description="Helical" evidence="1">
    <location>
        <begin position="244"/>
        <end position="261"/>
    </location>
</feature>
<evidence type="ECO:0000256" key="1">
    <source>
        <dbReference type="SAM" id="Phobius"/>
    </source>
</evidence>
<keyword evidence="1" id="KW-0472">Membrane</keyword>
<keyword evidence="1" id="KW-0812">Transmembrane</keyword>
<reference evidence="2" key="1">
    <citation type="submission" date="2020-10" db="EMBL/GenBank/DDBJ databases">
        <authorList>
            <person name="Hahn C.J."/>
            <person name="Laso-Perez R."/>
            <person name="Vulcano F."/>
            <person name="Vaziourakis K.-M."/>
            <person name="Stokke R."/>
            <person name="Steen I.H."/>
            <person name="Teske A."/>
            <person name="Boetius A."/>
            <person name="Liebeke M."/>
            <person name="Amann R."/>
            <person name="Knittel K."/>
        </authorList>
    </citation>
    <scope>NUCLEOTIDE SEQUENCE</scope>
    <source>
        <strain evidence="2">Gfbio:e3339647-f889-4370-9287-4fb5cb688e4c:AG392J18_GoMArc1</strain>
    </source>
</reference>